<keyword evidence="3 9" id="KW-0679">Respiratory chain</keyword>
<evidence type="ECO:0000256" key="4">
    <source>
        <dbReference type="ARBA" id="ARBA00022792"/>
    </source>
</evidence>
<keyword evidence="5 9" id="KW-0809">Transit peptide</keyword>
<evidence type="ECO:0000256" key="3">
    <source>
        <dbReference type="ARBA" id="ARBA00022660"/>
    </source>
</evidence>
<comment type="subcellular location">
    <subcellularLocation>
        <location evidence="9">Mitochondrion inner membrane</location>
        <topology evidence="9">Peripheral membrane protein</topology>
        <orientation evidence="9">Matrix side</orientation>
    </subcellularLocation>
</comment>
<dbReference type="EMBL" id="BSYA01000199">
    <property type="protein sequence ID" value="GMG36408.1"/>
    <property type="molecule type" value="Genomic_DNA"/>
</dbReference>
<dbReference type="Proteomes" id="UP001165205">
    <property type="component" value="Unassembled WGS sequence"/>
</dbReference>
<keyword evidence="7 9" id="KW-0496">Mitochondrion</keyword>
<accession>A0AAN4YRL0</accession>
<protein>
    <recommendedName>
        <fullName evidence="9">NADH dehydrogenase [ubiquinone] iron-sulfur protein 4, mitochondrial</fullName>
    </recommendedName>
</protein>
<keyword evidence="2 9" id="KW-0813">Transport</keyword>
<evidence type="ECO:0000256" key="10">
    <source>
        <dbReference type="SAM" id="MobiDB-lite"/>
    </source>
</evidence>
<name>A0AAN4YRL0_ASPOZ</name>
<comment type="similarity">
    <text evidence="1 9">Belongs to the complex I NDUFS4 subunit family.</text>
</comment>
<evidence type="ECO:0000256" key="2">
    <source>
        <dbReference type="ARBA" id="ARBA00022448"/>
    </source>
</evidence>
<reference evidence="11" key="1">
    <citation type="submission" date="2023-04" db="EMBL/GenBank/DDBJ databases">
        <title>Aspergillus oryzae NBRC 4228.</title>
        <authorList>
            <person name="Ichikawa N."/>
            <person name="Sato H."/>
            <person name="Tonouchi N."/>
        </authorList>
    </citation>
    <scope>NUCLEOTIDE SEQUENCE</scope>
    <source>
        <strain evidence="11">NBRC 4228</strain>
    </source>
</reference>
<evidence type="ECO:0000256" key="7">
    <source>
        <dbReference type="ARBA" id="ARBA00023128"/>
    </source>
</evidence>
<dbReference type="AlphaFoldDB" id="A0AAN4YRL0"/>
<keyword evidence="6 9" id="KW-0249">Electron transport</keyword>
<dbReference type="FunFam" id="3.30.160.190:FF:000001">
    <property type="entry name" value="NADH-ubiquinone oxidoreductase 21 kDa subunit mitochondrial"/>
    <property type="match status" value="1"/>
</dbReference>
<dbReference type="Pfam" id="PF04800">
    <property type="entry name" value="NDUS4"/>
    <property type="match status" value="1"/>
</dbReference>
<dbReference type="InterPro" id="IPR006885">
    <property type="entry name" value="NADH_UbQ_FeS_4_mit-like"/>
</dbReference>
<keyword evidence="4 9" id="KW-0999">Mitochondrion inner membrane</keyword>
<dbReference type="GO" id="GO:0022900">
    <property type="term" value="P:electron transport chain"/>
    <property type="evidence" value="ECO:0007669"/>
    <property type="project" value="InterPro"/>
</dbReference>
<evidence type="ECO:0000256" key="6">
    <source>
        <dbReference type="ARBA" id="ARBA00022982"/>
    </source>
</evidence>
<organism evidence="11 12">
    <name type="scientific">Aspergillus oryzae</name>
    <name type="common">Yellow koji mold</name>
    <dbReference type="NCBI Taxonomy" id="5062"/>
    <lineage>
        <taxon>Eukaryota</taxon>
        <taxon>Fungi</taxon>
        <taxon>Dikarya</taxon>
        <taxon>Ascomycota</taxon>
        <taxon>Pezizomycotina</taxon>
        <taxon>Eurotiomycetes</taxon>
        <taxon>Eurotiomycetidae</taxon>
        <taxon>Eurotiales</taxon>
        <taxon>Aspergillaceae</taxon>
        <taxon>Aspergillus</taxon>
        <taxon>Aspergillus subgen. Circumdati</taxon>
    </lineage>
</organism>
<gene>
    <name evidence="11" type="ORF">Aory04_001144600</name>
</gene>
<sequence length="229" mass="26084">MSLFRAGNFACFRAGRLAAPINARFLSTNTGRGDPSVKTSPADAPAVPPKDSSLIRQEGPAEAMARHQPDYEATIDHGTSVSWMEASPVTPFQLLFFLVLLPTSRLVLSGMDAIFENPSQTLIMPFRIYRPSKPATQSGTWHQHHWRMDWDVLQKGHRWENPLMGWQSSADNMQGTHLNFKSKEDAIMFAQKQGYEYFVQEPNERRFVPKAYANNFVHEPKKIKHIRTK</sequence>
<dbReference type="InterPro" id="IPR038532">
    <property type="entry name" value="NDUFS4-like_sf"/>
</dbReference>
<dbReference type="GO" id="GO:0005743">
    <property type="term" value="C:mitochondrial inner membrane"/>
    <property type="evidence" value="ECO:0007669"/>
    <property type="project" value="UniProtKB-SubCell"/>
</dbReference>
<dbReference type="PANTHER" id="PTHR12219:SF8">
    <property type="entry name" value="NADH DEHYDROGENASE [UBIQUINONE] IRON-SULFUR PROTEIN 4, MITOCHONDRIAL"/>
    <property type="match status" value="1"/>
</dbReference>
<keyword evidence="8 9" id="KW-0472">Membrane</keyword>
<comment type="caution">
    <text evidence="11">The sequence shown here is derived from an EMBL/GenBank/DDBJ whole genome shotgun (WGS) entry which is preliminary data.</text>
</comment>
<dbReference type="Gene3D" id="3.30.160.190">
    <property type="entry name" value="atu1810 like domain"/>
    <property type="match status" value="1"/>
</dbReference>
<feature type="region of interest" description="Disordered" evidence="10">
    <location>
        <begin position="28"/>
        <end position="62"/>
    </location>
</feature>
<proteinExistence type="inferred from homology"/>
<evidence type="ECO:0000256" key="8">
    <source>
        <dbReference type="ARBA" id="ARBA00023136"/>
    </source>
</evidence>
<evidence type="ECO:0000313" key="12">
    <source>
        <dbReference type="Proteomes" id="UP001165205"/>
    </source>
</evidence>
<evidence type="ECO:0000256" key="5">
    <source>
        <dbReference type="ARBA" id="ARBA00022946"/>
    </source>
</evidence>
<evidence type="ECO:0000256" key="1">
    <source>
        <dbReference type="ARBA" id="ARBA00005882"/>
    </source>
</evidence>
<evidence type="ECO:0000313" key="11">
    <source>
        <dbReference type="EMBL" id="GMG36408.1"/>
    </source>
</evidence>
<dbReference type="PANTHER" id="PTHR12219">
    <property type="entry name" value="NADH-UBIQUINONE OXIDOREDUCTASE"/>
    <property type="match status" value="1"/>
</dbReference>
<evidence type="ECO:0000256" key="9">
    <source>
        <dbReference type="RuleBase" id="RU367010"/>
    </source>
</evidence>
<comment type="function">
    <text evidence="9">Accessory subunit of the mitochondrial membrane respiratory chain NADH dehydrogenase (Complex I), that is believed not to be involved in catalysis. Complex I functions in the transfer of electrons from NADH to the respiratory chain. The immediate electron acceptor for the enzyme is believed to be ubiquinone.</text>
</comment>